<feature type="non-terminal residue" evidence="1">
    <location>
        <position position="1"/>
    </location>
</feature>
<comment type="caution">
    <text evidence="1">The sequence shown here is derived from an EMBL/GenBank/DDBJ whole genome shotgun (WGS) entry which is preliminary data.</text>
</comment>
<dbReference type="Gene3D" id="3.40.470.10">
    <property type="entry name" value="Uracil-DNA glycosylase-like domain"/>
    <property type="match status" value="1"/>
</dbReference>
<sequence length="144" mass="16860">KALLVAHGLATYKTPISQCREIAVQHGIKGPGDLFRHWLAHGVLLINVALTFSSFKDKKRHFEFWRPFHRALILALNHRRPSPFYILWGKKAQQWQALIKENIDDTTKILTYGHPTFIHQFLKPDQPEYSPFKEIEQKTGFSWL</sequence>
<dbReference type="InterPro" id="IPR002043">
    <property type="entry name" value="UDG_fam1"/>
</dbReference>
<dbReference type="EMBL" id="DROD01000220">
    <property type="protein sequence ID" value="HHJ52184.1"/>
    <property type="molecule type" value="Genomic_DNA"/>
</dbReference>
<dbReference type="GO" id="GO:0097510">
    <property type="term" value="P:base-excision repair, AP site formation via deaminated base removal"/>
    <property type="evidence" value="ECO:0007669"/>
    <property type="project" value="TreeGrafter"/>
</dbReference>
<name>A0A7V5UEG0_CALAY</name>
<accession>A0A7V5UEG0</accession>
<organism evidence="1">
    <name type="scientific">Caldithrix abyssi</name>
    <dbReference type="NCBI Taxonomy" id="187145"/>
    <lineage>
        <taxon>Bacteria</taxon>
        <taxon>Pseudomonadati</taxon>
        <taxon>Calditrichota</taxon>
        <taxon>Calditrichia</taxon>
        <taxon>Calditrichales</taxon>
        <taxon>Calditrichaceae</taxon>
        <taxon>Caldithrix</taxon>
    </lineage>
</organism>
<dbReference type="GO" id="GO:0004844">
    <property type="term" value="F:uracil DNA N-glycosylase activity"/>
    <property type="evidence" value="ECO:0007669"/>
    <property type="project" value="InterPro"/>
</dbReference>
<dbReference type="PANTHER" id="PTHR11264">
    <property type="entry name" value="URACIL-DNA GLYCOSYLASE"/>
    <property type="match status" value="1"/>
</dbReference>
<reference evidence="1" key="1">
    <citation type="journal article" date="2020" name="mSystems">
        <title>Genome- and Community-Level Interaction Insights into Carbon Utilization and Element Cycling Functions of Hydrothermarchaeota in Hydrothermal Sediment.</title>
        <authorList>
            <person name="Zhou Z."/>
            <person name="Liu Y."/>
            <person name="Xu W."/>
            <person name="Pan J."/>
            <person name="Luo Z.H."/>
            <person name="Li M."/>
        </authorList>
    </citation>
    <scope>NUCLEOTIDE SEQUENCE [LARGE SCALE GENOMIC DNA]</scope>
    <source>
        <strain evidence="1">HyVt-527</strain>
    </source>
</reference>
<protein>
    <recommendedName>
        <fullName evidence="2">Uracil-DNA glycosylase</fullName>
    </recommendedName>
</protein>
<dbReference type="Proteomes" id="UP000886124">
    <property type="component" value="Unassembled WGS sequence"/>
</dbReference>
<evidence type="ECO:0008006" key="2">
    <source>
        <dbReference type="Google" id="ProtNLM"/>
    </source>
</evidence>
<proteinExistence type="predicted"/>
<dbReference type="AlphaFoldDB" id="A0A7V5UEG0"/>
<dbReference type="SUPFAM" id="SSF52141">
    <property type="entry name" value="Uracil-DNA glycosylase-like"/>
    <property type="match status" value="1"/>
</dbReference>
<gene>
    <name evidence="1" type="ORF">ENJ89_03220</name>
</gene>
<dbReference type="PANTHER" id="PTHR11264:SF8">
    <property type="entry name" value="URACIL-DNA GLYCOSYLASE-LIKE DOMAIN-CONTAINING PROTEIN"/>
    <property type="match status" value="1"/>
</dbReference>
<dbReference type="InterPro" id="IPR036895">
    <property type="entry name" value="Uracil-DNA_glycosylase-like_sf"/>
</dbReference>
<evidence type="ECO:0000313" key="1">
    <source>
        <dbReference type="EMBL" id="HHJ52184.1"/>
    </source>
</evidence>